<name>A0A8R1IV36_CAEJA</name>
<protein>
    <recommendedName>
        <fullName evidence="3">VWFA domain-containing protein</fullName>
    </recommendedName>
</protein>
<accession>A0A8R1IV36</accession>
<evidence type="ECO:0000313" key="1">
    <source>
        <dbReference type="EnsemblMetazoa" id="CJA37619a.1"/>
    </source>
</evidence>
<dbReference type="AlphaFoldDB" id="A0A8R1IV36"/>
<reference evidence="2" key="1">
    <citation type="submission" date="2010-08" db="EMBL/GenBank/DDBJ databases">
        <authorList>
            <consortium name="Caenorhabditis japonica Sequencing Consortium"/>
            <person name="Wilson R.K."/>
        </authorList>
    </citation>
    <scope>NUCLEOTIDE SEQUENCE [LARGE SCALE GENOMIC DNA]</scope>
    <source>
        <strain evidence="2">DF5081</strain>
    </source>
</reference>
<dbReference type="Proteomes" id="UP000005237">
    <property type="component" value="Unassembled WGS sequence"/>
</dbReference>
<keyword evidence="2" id="KW-1185">Reference proteome</keyword>
<proteinExistence type="predicted"/>
<organism evidence="1 2">
    <name type="scientific">Caenorhabditis japonica</name>
    <dbReference type="NCBI Taxonomy" id="281687"/>
    <lineage>
        <taxon>Eukaryota</taxon>
        <taxon>Metazoa</taxon>
        <taxon>Ecdysozoa</taxon>
        <taxon>Nematoda</taxon>
        <taxon>Chromadorea</taxon>
        <taxon>Rhabditida</taxon>
        <taxon>Rhabditina</taxon>
        <taxon>Rhabditomorpha</taxon>
        <taxon>Rhabditoidea</taxon>
        <taxon>Rhabditidae</taxon>
        <taxon>Peloderinae</taxon>
        <taxon>Caenorhabditis</taxon>
    </lineage>
</organism>
<dbReference type="GO" id="GO:0032039">
    <property type="term" value="C:integrator complex"/>
    <property type="evidence" value="ECO:0007669"/>
    <property type="project" value="TreeGrafter"/>
</dbReference>
<dbReference type="EnsemblMetazoa" id="CJA37619a.1">
    <property type="protein sequence ID" value="CJA37619a.1"/>
    <property type="gene ID" value="WBGene00213466"/>
</dbReference>
<dbReference type="GO" id="GO:0034472">
    <property type="term" value="P:snRNA 3'-end processing"/>
    <property type="evidence" value="ECO:0007669"/>
    <property type="project" value="TreeGrafter"/>
</dbReference>
<reference evidence="1" key="2">
    <citation type="submission" date="2022-06" db="UniProtKB">
        <authorList>
            <consortium name="EnsemblMetazoa"/>
        </authorList>
    </citation>
    <scope>IDENTIFICATION</scope>
    <source>
        <strain evidence="1">DF5081</strain>
    </source>
</reference>
<evidence type="ECO:0000313" key="2">
    <source>
        <dbReference type="Proteomes" id="UP000005237"/>
    </source>
</evidence>
<sequence length="132" mass="14729">GRARNEGRNMPIGRENDRYFLLTTNFKYPENVKTLSEKNPGLVIDELKKLILPYGSSPVHQAILDAFRALHVNRAQTGIDGYGTGRAPQNSEQVVIILLTDASGVASIPPDFKAYRRIFAEFLLVLAIFVEI</sequence>
<dbReference type="InterPro" id="IPR051113">
    <property type="entry name" value="Integrator_subunit6"/>
</dbReference>
<evidence type="ECO:0008006" key="3">
    <source>
        <dbReference type="Google" id="ProtNLM"/>
    </source>
</evidence>
<dbReference type="PANTHER" id="PTHR12957:SF2">
    <property type="entry name" value="INTEGRATOR COMPLEX SUBUNIT 6"/>
    <property type="match status" value="1"/>
</dbReference>
<dbReference type="PANTHER" id="PTHR12957">
    <property type="entry name" value="DEAD/H BOX POLYPEPTIDE 26/DICE1-RELATED"/>
    <property type="match status" value="1"/>
</dbReference>